<dbReference type="Proteomes" id="UP000607397">
    <property type="component" value="Unassembled WGS sequence"/>
</dbReference>
<protein>
    <submittedName>
        <fullName evidence="3">Methyltransferase domain-containing protein</fullName>
    </submittedName>
</protein>
<dbReference type="CDD" id="cd02440">
    <property type="entry name" value="AdoMet_MTases"/>
    <property type="match status" value="1"/>
</dbReference>
<comment type="caution">
    <text evidence="3">The sequence shown here is derived from an EMBL/GenBank/DDBJ whole genome shotgun (WGS) entry which is preliminary data.</text>
</comment>
<feature type="domain" description="Methyltransferase putative zinc binding" evidence="1">
    <location>
        <begin position="21"/>
        <end position="82"/>
    </location>
</feature>
<dbReference type="Pfam" id="PF08421">
    <property type="entry name" value="Methyltransf_13"/>
    <property type="match status" value="1"/>
</dbReference>
<reference evidence="3" key="1">
    <citation type="submission" date="2019-12" db="EMBL/GenBank/DDBJ databases">
        <title>High-Quality draft genome sequences of three cyanobacteria isolated from the limestone walls of the Old Cathedral of Coimbra.</title>
        <authorList>
            <person name="Tiago I."/>
            <person name="Soares F."/>
            <person name="Portugal A."/>
        </authorList>
    </citation>
    <scope>NUCLEOTIDE SEQUENCE [LARGE SCALE GENOMIC DNA]</scope>
    <source>
        <strain evidence="3">C</strain>
    </source>
</reference>
<dbReference type="InterPro" id="IPR013630">
    <property type="entry name" value="Methyltransf_Zn-bd_dom_put"/>
</dbReference>
<proteinExistence type="predicted"/>
<dbReference type="PANTHER" id="PTHR43861">
    <property type="entry name" value="TRANS-ACONITATE 2-METHYLTRANSFERASE-RELATED"/>
    <property type="match status" value="1"/>
</dbReference>
<dbReference type="SUPFAM" id="SSF53335">
    <property type="entry name" value="S-adenosyl-L-methionine-dependent methyltransferases"/>
    <property type="match status" value="1"/>
</dbReference>
<sequence>MSQAIKDVPVSNVTATQKACCRFCQAPLTHTVVDLGMSPLCESYVSLSQLNQMEPFYPLRVYVCDRCFLVQLQEYVSPEHIFTEYAYFSSYAESWLQHARVYTDLMVDRFSLNASSQVVELASNDGYLLQYFLEKGIPVLGVEPAANIAQVALSKGIPTVNEFFGQDCAHKLVQQGKQADLIVANNVLAHVPDLNDFVAGIKRLLKPQGVATGEFQHLLRLMESNQFDTIYHEHFCYHSFIAIEKIFAAHGMTLFDVEELPTHGGSLRVYARHSEDISKPVCNRVAALRAHEENDGFTTLERYAQFSAQVQATKRNLLDFLIQAKKAGKVIVGYGAPGKGNTLLNYCGIRTDFLEYTVDRNPYKQGMYLPGTHIPIYAPEKIAETKPDYVLILPWNFKDEIMKQMSFIGEWGGQFVVPIPEVKVYA</sequence>
<dbReference type="Gene3D" id="6.10.250.3100">
    <property type="match status" value="1"/>
</dbReference>
<dbReference type="Gene3D" id="3.40.50.150">
    <property type="entry name" value="Vaccinia Virus protein VP39"/>
    <property type="match status" value="1"/>
</dbReference>
<keyword evidence="3" id="KW-0489">Methyltransferase</keyword>
<evidence type="ECO:0000313" key="3">
    <source>
        <dbReference type="EMBL" id="NCJ05413.1"/>
    </source>
</evidence>
<dbReference type="PANTHER" id="PTHR43861:SF5">
    <property type="entry name" value="BLL5978 PROTEIN"/>
    <property type="match status" value="1"/>
</dbReference>
<dbReference type="Gene3D" id="6.20.50.110">
    <property type="entry name" value="Methyltransferase, zinc-binding domain"/>
    <property type="match status" value="1"/>
</dbReference>
<name>A0A8K1ZWI2_9CYAN</name>
<evidence type="ECO:0000259" key="2">
    <source>
        <dbReference type="Pfam" id="PF08484"/>
    </source>
</evidence>
<evidence type="ECO:0000313" key="4">
    <source>
        <dbReference type="Proteomes" id="UP000607397"/>
    </source>
</evidence>
<dbReference type="InterPro" id="IPR038576">
    <property type="entry name" value="Methyltransf_Zn-bd_dom_put_sf"/>
</dbReference>
<dbReference type="GO" id="GO:0032259">
    <property type="term" value="P:methylation"/>
    <property type="evidence" value="ECO:0007669"/>
    <property type="project" value="UniProtKB-KW"/>
</dbReference>
<dbReference type="InterPro" id="IPR029063">
    <property type="entry name" value="SAM-dependent_MTases_sf"/>
</dbReference>
<dbReference type="RefSeq" id="WP_161823879.1">
    <property type="nucleotide sequence ID" value="NZ_WVIC01000003.1"/>
</dbReference>
<gene>
    <name evidence="3" type="ORF">GS597_02560</name>
</gene>
<dbReference type="EMBL" id="WVIC01000003">
    <property type="protein sequence ID" value="NCJ05413.1"/>
    <property type="molecule type" value="Genomic_DNA"/>
</dbReference>
<keyword evidence="4" id="KW-1185">Reference proteome</keyword>
<evidence type="ECO:0000259" key="1">
    <source>
        <dbReference type="Pfam" id="PF08421"/>
    </source>
</evidence>
<dbReference type="AlphaFoldDB" id="A0A8K1ZWI2"/>
<dbReference type="InterPro" id="IPR013691">
    <property type="entry name" value="MeTrfase_14"/>
</dbReference>
<accession>A0A8K1ZWI2</accession>
<organism evidence="3 4">
    <name type="scientific">Petrachloros mirabilis ULC683</name>
    <dbReference type="NCBI Taxonomy" id="2781853"/>
    <lineage>
        <taxon>Bacteria</taxon>
        <taxon>Bacillati</taxon>
        <taxon>Cyanobacteriota</taxon>
        <taxon>Cyanophyceae</taxon>
        <taxon>Synechococcales</taxon>
        <taxon>Petrachlorosaceae</taxon>
        <taxon>Petrachloros</taxon>
        <taxon>Petrachloros mirabilis</taxon>
    </lineage>
</organism>
<dbReference type="Pfam" id="PF13489">
    <property type="entry name" value="Methyltransf_23"/>
    <property type="match status" value="1"/>
</dbReference>
<feature type="domain" description="C-methyltransferase" evidence="2">
    <location>
        <begin position="261"/>
        <end position="420"/>
    </location>
</feature>
<keyword evidence="3" id="KW-0808">Transferase</keyword>
<dbReference type="Gene3D" id="3.40.50.720">
    <property type="entry name" value="NAD(P)-binding Rossmann-like Domain"/>
    <property type="match status" value="1"/>
</dbReference>
<dbReference type="Pfam" id="PF08484">
    <property type="entry name" value="Methyltransf_14"/>
    <property type="match status" value="1"/>
</dbReference>
<dbReference type="GO" id="GO:0008168">
    <property type="term" value="F:methyltransferase activity"/>
    <property type="evidence" value="ECO:0007669"/>
    <property type="project" value="UniProtKB-KW"/>
</dbReference>